<sequence>MSDVSSRQKQRRLPRRQRSICQVHYNLRPQSQEVITKPLPLPFASTSMELQKYGMQVAGHKAGVSGARYTAGPQRQSKAGSRFLQQGVLIRGSRPGGIEEVCAQVLRL</sequence>
<dbReference type="AlphaFoldDB" id="A0A5E4QC39"/>
<dbReference type="Proteomes" id="UP000324832">
    <property type="component" value="Unassembled WGS sequence"/>
</dbReference>
<name>A0A5E4QC39_9NEOP</name>
<evidence type="ECO:0000313" key="2">
    <source>
        <dbReference type="Proteomes" id="UP000324832"/>
    </source>
</evidence>
<dbReference type="EMBL" id="FZQP02002460">
    <property type="protein sequence ID" value="VVC95848.1"/>
    <property type="molecule type" value="Genomic_DNA"/>
</dbReference>
<gene>
    <name evidence="1" type="ORF">LSINAPIS_LOCUS7477</name>
</gene>
<keyword evidence="2" id="KW-1185">Reference proteome</keyword>
<organism evidence="1 2">
    <name type="scientific">Leptidea sinapis</name>
    <dbReference type="NCBI Taxonomy" id="189913"/>
    <lineage>
        <taxon>Eukaryota</taxon>
        <taxon>Metazoa</taxon>
        <taxon>Ecdysozoa</taxon>
        <taxon>Arthropoda</taxon>
        <taxon>Hexapoda</taxon>
        <taxon>Insecta</taxon>
        <taxon>Pterygota</taxon>
        <taxon>Neoptera</taxon>
        <taxon>Endopterygota</taxon>
        <taxon>Lepidoptera</taxon>
        <taxon>Glossata</taxon>
        <taxon>Ditrysia</taxon>
        <taxon>Papilionoidea</taxon>
        <taxon>Pieridae</taxon>
        <taxon>Dismorphiinae</taxon>
        <taxon>Leptidea</taxon>
    </lineage>
</organism>
<evidence type="ECO:0000313" key="1">
    <source>
        <dbReference type="EMBL" id="VVC95848.1"/>
    </source>
</evidence>
<protein>
    <submittedName>
        <fullName evidence="1">Uncharacterized protein</fullName>
    </submittedName>
</protein>
<accession>A0A5E4QC39</accession>
<reference evidence="1 2" key="1">
    <citation type="submission" date="2017-07" db="EMBL/GenBank/DDBJ databases">
        <authorList>
            <person name="Talla V."/>
            <person name="Backstrom N."/>
        </authorList>
    </citation>
    <scope>NUCLEOTIDE SEQUENCE [LARGE SCALE GENOMIC DNA]</scope>
</reference>
<proteinExistence type="predicted"/>